<dbReference type="GO" id="GO:0008168">
    <property type="term" value="F:methyltransferase activity"/>
    <property type="evidence" value="ECO:0007669"/>
    <property type="project" value="UniProtKB-KW"/>
</dbReference>
<dbReference type="SUPFAM" id="SSF53335">
    <property type="entry name" value="S-adenosyl-L-methionine-dependent methyltransferases"/>
    <property type="match status" value="1"/>
</dbReference>
<dbReference type="InterPro" id="IPR013217">
    <property type="entry name" value="Methyltransf_12"/>
</dbReference>
<dbReference type="CDD" id="cd02440">
    <property type="entry name" value="AdoMet_MTases"/>
    <property type="match status" value="1"/>
</dbReference>
<proteinExistence type="predicted"/>
<reference evidence="2" key="1">
    <citation type="submission" date="2022-10" db="EMBL/GenBank/DDBJ databases">
        <title>The complete genomes of actinobacterial strains from the NBC collection.</title>
        <authorList>
            <person name="Joergensen T.S."/>
            <person name="Alvarez Arevalo M."/>
            <person name="Sterndorff E.B."/>
            <person name="Faurdal D."/>
            <person name="Vuksanovic O."/>
            <person name="Mourched A.-S."/>
            <person name="Charusanti P."/>
            <person name="Shaw S."/>
            <person name="Blin K."/>
            <person name="Weber T."/>
        </authorList>
    </citation>
    <scope>NUCLEOTIDE SEQUENCE</scope>
    <source>
        <strain evidence="2">NBC_00119</strain>
    </source>
</reference>
<dbReference type="EMBL" id="CP108195">
    <property type="protein sequence ID" value="WTS15099.1"/>
    <property type="molecule type" value="Genomic_DNA"/>
</dbReference>
<protein>
    <submittedName>
        <fullName evidence="2">Methyltransferase domain-containing protein</fullName>
    </submittedName>
</protein>
<dbReference type="Gene3D" id="3.40.50.150">
    <property type="entry name" value="Vaccinia Virus protein VP39"/>
    <property type="match status" value="1"/>
</dbReference>
<keyword evidence="2" id="KW-0489">Methyltransferase</keyword>
<evidence type="ECO:0000313" key="2">
    <source>
        <dbReference type="EMBL" id="WTS15099.1"/>
    </source>
</evidence>
<dbReference type="Pfam" id="PF08242">
    <property type="entry name" value="Methyltransf_12"/>
    <property type="match status" value="1"/>
</dbReference>
<dbReference type="InterPro" id="IPR029063">
    <property type="entry name" value="SAM-dependent_MTases_sf"/>
</dbReference>
<keyword evidence="2" id="KW-0808">Transferase</keyword>
<evidence type="ECO:0000259" key="1">
    <source>
        <dbReference type="Pfam" id="PF08242"/>
    </source>
</evidence>
<dbReference type="GO" id="GO:0032259">
    <property type="term" value="P:methylation"/>
    <property type="evidence" value="ECO:0007669"/>
    <property type="project" value="UniProtKB-KW"/>
</dbReference>
<accession>A0AAU1UEF8</accession>
<sequence>MTQVAMTDVTLFLREFARTRRDTGAIAPSSPLLARALTRYVIPSPGRARAVLEVGPGTGAVTRRIRASLGALDTLDLVEANPRFAELLYRDYGGDERVRLLTGLVQEHELGSYDTIVCGLPFANFEAGTVEDIFGRLLAALRPGGTLSFFAYAGMPPLRRAFTTGGARERTLAVQAVVGRTLDRHRFRTETVFGNLPPAHVHHLAPVAPLLAYAG</sequence>
<name>A0AAU1UEF8_9ACTN</name>
<feature type="domain" description="Methyltransferase type 12" evidence="1">
    <location>
        <begin position="52"/>
        <end position="147"/>
    </location>
</feature>
<gene>
    <name evidence="2" type="ORF">OHU69_31115</name>
</gene>
<dbReference type="AlphaFoldDB" id="A0AAU1UEF8"/>
<organism evidence="2">
    <name type="scientific">Streptomyces sp. NBC_00119</name>
    <dbReference type="NCBI Taxonomy" id="2975659"/>
    <lineage>
        <taxon>Bacteria</taxon>
        <taxon>Bacillati</taxon>
        <taxon>Actinomycetota</taxon>
        <taxon>Actinomycetes</taxon>
        <taxon>Kitasatosporales</taxon>
        <taxon>Streptomycetaceae</taxon>
        <taxon>Streptomyces</taxon>
    </lineage>
</organism>